<keyword evidence="2" id="KW-0472">Membrane</keyword>
<reference evidence="3 4" key="1">
    <citation type="journal article" date="2016" name="Mol. Biol. Evol.">
        <title>Comparative Genomics of Early-Diverging Mushroom-Forming Fungi Provides Insights into the Origins of Lignocellulose Decay Capabilities.</title>
        <authorList>
            <person name="Nagy L.G."/>
            <person name="Riley R."/>
            <person name="Tritt A."/>
            <person name="Adam C."/>
            <person name="Daum C."/>
            <person name="Floudas D."/>
            <person name="Sun H."/>
            <person name="Yadav J.S."/>
            <person name="Pangilinan J."/>
            <person name="Larsson K.H."/>
            <person name="Matsuura K."/>
            <person name="Barry K."/>
            <person name="Labutti K."/>
            <person name="Kuo R."/>
            <person name="Ohm R.A."/>
            <person name="Bhattacharya S.S."/>
            <person name="Shirouzu T."/>
            <person name="Yoshinaga Y."/>
            <person name="Martin F.M."/>
            <person name="Grigoriev I.V."/>
            <person name="Hibbett D.S."/>
        </authorList>
    </citation>
    <scope>NUCLEOTIDE SEQUENCE [LARGE SCALE GENOMIC DNA]</scope>
    <source>
        <strain evidence="3 4">TUFC12733</strain>
    </source>
</reference>
<feature type="compositionally biased region" description="Low complexity" evidence="1">
    <location>
        <begin position="161"/>
        <end position="181"/>
    </location>
</feature>
<evidence type="ECO:0008006" key="5">
    <source>
        <dbReference type="Google" id="ProtNLM"/>
    </source>
</evidence>
<dbReference type="STRING" id="1330018.A0A167K5F5"/>
<sequence length="391" mass="40888">MSQQTAVNTTFPSSADGIEYAPADAWGAISAPGATDGQAEFDLTDSAHGYGDSFITWTFPQPATGLEYWGYQRSDGGLFSICFDCPPTSTLGDRIDALNASTNGTEPPRLLYFKYDLTYAIHNLTIANLFDQRATILGSTSGGYGQITLDRFVLEAPLNPPATSTPSPPSSTTATNLASSDSSSASSAAGLGANSSPASSNHTAAIVGGVIGGVAAILLAILCVLLYRLLQRRRQAQGPETHEFMLKNEPTSVHPFILDGGMYQGQTASQPFYAATVPGSISSPSVGTVSVHGFGSSPYVPVWSEVPAVQAAGSQEVPPSAGPVSRATSQGVPSVYGPISESQPTSGHPSMMPRTDQDAGFLRQYELDEVASTLPPDYDTATARRHLEGRV</sequence>
<gene>
    <name evidence="3" type="ORF">CALVIDRAFT_556547</name>
</gene>
<feature type="region of interest" description="Disordered" evidence="1">
    <location>
        <begin position="158"/>
        <end position="181"/>
    </location>
</feature>
<dbReference type="EMBL" id="KV417296">
    <property type="protein sequence ID" value="KZO94278.1"/>
    <property type="molecule type" value="Genomic_DNA"/>
</dbReference>
<dbReference type="OrthoDB" id="3359616at2759"/>
<feature type="region of interest" description="Disordered" evidence="1">
    <location>
        <begin position="336"/>
        <end position="355"/>
    </location>
</feature>
<keyword evidence="2" id="KW-0812">Transmembrane</keyword>
<evidence type="ECO:0000313" key="3">
    <source>
        <dbReference type="EMBL" id="KZO94278.1"/>
    </source>
</evidence>
<evidence type="ECO:0000256" key="2">
    <source>
        <dbReference type="SAM" id="Phobius"/>
    </source>
</evidence>
<keyword evidence="2" id="KW-1133">Transmembrane helix</keyword>
<protein>
    <recommendedName>
        <fullName evidence="5">Mid2 domain-containing protein</fullName>
    </recommendedName>
</protein>
<organism evidence="3 4">
    <name type="scientific">Calocera viscosa (strain TUFC12733)</name>
    <dbReference type="NCBI Taxonomy" id="1330018"/>
    <lineage>
        <taxon>Eukaryota</taxon>
        <taxon>Fungi</taxon>
        <taxon>Dikarya</taxon>
        <taxon>Basidiomycota</taxon>
        <taxon>Agaricomycotina</taxon>
        <taxon>Dacrymycetes</taxon>
        <taxon>Dacrymycetales</taxon>
        <taxon>Dacrymycetaceae</taxon>
        <taxon>Calocera</taxon>
    </lineage>
</organism>
<evidence type="ECO:0000256" key="1">
    <source>
        <dbReference type="SAM" id="MobiDB-lite"/>
    </source>
</evidence>
<name>A0A167K5F5_CALVF</name>
<dbReference type="AlphaFoldDB" id="A0A167K5F5"/>
<feature type="transmembrane region" description="Helical" evidence="2">
    <location>
        <begin position="204"/>
        <end position="227"/>
    </location>
</feature>
<evidence type="ECO:0000313" key="4">
    <source>
        <dbReference type="Proteomes" id="UP000076738"/>
    </source>
</evidence>
<keyword evidence="4" id="KW-1185">Reference proteome</keyword>
<accession>A0A167K5F5</accession>
<proteinExistence type="predicted"/>
<feature type="region of interest" description="Disordered" evidence="1">
    <location>
        <begin position="370"/>
        <end position="391"/>
    </location>
</feature>
<dbReference type="Proteomes" id="UP000076738">
    <property type="component" value="Unassembled WGS sequence"/>
</dbReference>